<feature type="region of interest" description="Disordered" evidence="1">
    <location>
        <begin position="92"/>
        <end position="111"/>
    </location>
</feature>
<proteinExistence type="predicted"/>
<keyword evidence="3" id="KW-1185">Reference proteome</keyword>
<gene>
    <name evidence="2" type="ORF">PGT21_000668</name>
</gene>
<reference evidence="2 3" key="1">
    <citation type="submission" date="2019-05" db="EMBL/GenBank/DDBJ databases">
        <title>Emergence of the Ug99 lineage of the wheat stem rust pathogen through somatic hybridization.</title>
        <authorList>
            <person name="Li F."/>
            <person name="Upadhyaya N.M."/>
            <person name="Sperschneider J."/>
            <person name="Matny O."/>
            <person name="Nguyen-Phuc H."/>
            <person name="Mago R."/>
            <person name="Raley C."/>
            <person name="Miller M.E."/>
            <person name="Silverstein K.A.T."/>
            <person name="Henningsen E."/>
            <person name="Hirsch C.D."/>
            <person name="Visser B."/>
            <person name="Pretorius Z.A."/>
            <person name="Steffenson B.J."/>
            <person name="Schwessinger B."/>
            <person name="Dodds P.N."/>
            <person name="Figueroa M."/>
        </authorList>
    </citation>
    <scope>NUCLEOTIDE SEQUENCE [LARGE SCALE GENOMIC DNA]</scope>
    <source>
        <strain evidence="2">21-0</strain>
    </source>
</reference>
<name>A0A5B0QRB5_PUCGR</name>
<accession>A0A5B0QRB5</accession>
<evidence type="ECO:0000313" key="3">
    <source>
        <dbReference type="Proteomes" id="UP000324748"/>
    </source>
</evidence>
<dbReference type="Proteomes" id="UP000324748">
    <property type="component" value="Unassembled WGS sequence"/>
</dbReference>
<feature type="region of interest" description="Disordered" evidence="1">
    <location>
        <begin position="65"/>
        <end position="87"/>
    </location>
</feature>
<sequence length="249" mass="27397">MAPGGGPGDTSDDAALSGVDPEDAWISAIVDCFVPADESSAQNGDWYGRLVDNQSISNLCSDEFGEGVEGGAQTEPSTIPETSRLDPKFVVENARREREKTEANEGSRRAEKRVRGIAGKRVLAEHCDKYSRGIQSFIKFFLGNPTRPQDYPSAPTPDELKALYWVERRAESIKQNLSRLREKLQGKAPAEVEFCVSQAEKEIRKNIKMPPFTPVVLQIGPHKGQPVSAQTKGDVERSLALGWNLTAHF</sequence>
<dbReference type="AlphaFoldDB" id="A0A5B0QRB5"/>
<feature type="compositionally biased region" description="Basic and acidic residues" evidence="1">
    <location>
        <begin position="92"/>
        <end position="109"/>
    </location>
</feature>
<dbReference type="EMBL" id="VSWC01000008">
    <property type="protein sequence ID" value="KAA1115822.1"/>
    <property type="molecule type" value="Genomic_DNA"/>
</dbReference>
<evidence type="ECO:0000313" key="2">
    <source>
        <dbReference type="EMBL" id="KAA1115822.1"/>
    </source>
</evidence>
<protein>
    <submittedName>
        <fullName evidence="2">Uncharacterized protein</fullName>
    </submittedName>
</protein>
<dbReference type="OrthoDB" id="10482520at2759"/>
<comment type="caution">
    <text evidence="2">The sequence shown here is derived from an EMBL/GenBank/DDBJ whole genome shotgun (WGS) entry which is preliminary data.</text>
</comment>
<evidence type="ECO:0000256" key="1">
    <source>
        <dbReference type="SAM" id="MobiDB-lite"/>
    </source>
</evidence>
<organism evidence="2 3">
    <name type="scientific">Puccinia graminis f. sp. tritici</name>
    <dbReference type="NCBI Taxonomy" id="56615"/>
    <lineage>
        <taxon>Eukaryota</taxon>
        <taxon>Fungi</taxon>
        <taxon>Dikarya</taxon>
        <taxon>Basidiomycota</taxon>
        <taxon>Pucciniomycotina</taxon>
        <taxon>Pucciniomycetes</taxon>
        <taxon>Pucciniales</taxon>
        <taxon>Pucciniaceae</taxon>
        <taxon>Puccinia</taxon>
    </lineage>
</organism>